<evidence type="ECO:0000313" key="6">
    <source>
        <dbReference type="Proteomes" id="UP001418222"/>
    </source>
</evidence>
<dbReference type="InterPro" id="IPR036867">
    <property type="entry name" value="R3H_dom_sf"/>
</dbReference>
<dbReference type="PANTHER" id="PTHR15672:SF25">
    <property type="entry name" value="OS01G0100600 PROTEIN"/>
    <property type="match status" value="1"/>
</dbReference>
<keyword evidence="6" id="KW-1185">Reference proteome</keyword>
<evidence type="ECO:0000313" key="5">
    <source>
        <dbReference type="EMBL" id="KAK8933531.1"/>
    </source>
</evidence>
<dbReference type="AlphaFoldDB" id="A0AAP0B8H4"/>
<dbReference type="Proteomes" id="UP001418222">
    <property type="component" value="Unassembled WGS sequence"/>
</dbReference>
<gene>
    <name evidence="5" type="ORF">KSP39_PZI015851</name>
</gene>
<evidence type="ECO:0000256" key="2">
    <source>
        <dbReference type="SAM" id="MobiDB-lite"/>
    </source>
</evidence>
<dbReference type="SUPFAM" id="SSF82708">
    <property type="entry name" value="R3H domain"/>
    <property type="match status" value="1"/>
</dbReference>
<comment type="caution">
    <text evidence="5">The sequence shown here is derived from an EMBL/GenBank/DDBJ whole genome shotgun (WGS) entry which is preliminary data.</text>
</comment>
<name>A0AAP0B8H4_9ASPA</name>
<dbReference type="PANTHER" id="PTHR15672">
    <property type="entry name" value="CAMP-REGULATED PHOSPHOPROTEIN 21 RELATED R3H DOMAIN CONTAINING PROTEIN"/>
    <property type="match status" value="1"/>
</dbReference>
<dbReference type="PROSITE" id="PS51673">
    <property type="entry name" value="SUZ"/>
    <property type="match status" value="1"/>
</dbReference>
<dbReference type="CDD" id="cd02325">
    <property type="entry name" value="R3H"/>
    <property type="match status" value="1"/>
</dbReference>
<sequence length="259" mass="28626">MSPYQRLLLHRLAEIYGFAHESVGEGEERHLLLERCPETAIPPILVSDILWQYGDYQSAAPANLILRRKESPGDILMLSEKEDKAPPSSTPLEVREAAYLAARERIFSLHEADEKESVLPKSRKVPVVAQRMIAHALGQKVSSLHIHEKDDKNDDLPVCAPINADEISVISETRKAVPRQKKGAKFPAKTSTSCSSLEPELKPRSSAATHRKTANSENLEKERIVAAKRIFAQALGIASSNRGQDVALRTSEDGTTLSH</sequence>
<accession>A0AAP0B8H4</accession>
<evidence type="ECO:0008006" key="7">
    <source>
        <dbReference type="Google" id="ProtNLM"/>
    </source>
</evidence>
<evidence type="ECO:0000259" key="4">
    <source>
        <dbReference type="PROSITE" id="PS51673"/>
    </source>
</evidence>
<dbReference type="Pfam" id="PF01424">
    <property type="entry name" value="R3H"/>
    <property type="match status" value="1"/>
</dbReference>
<feature type="domain" description="SUZ" evidence="4">
    <location>
        <begin position="40"/>
        <end position="111"/>
    </location>
</feature>
<dbReference type="PROSITE" id="PS51061">
    <property type="entry name" value="R3H"/>
    <property type="match status" value="1"/>
</dbReference>
<feature type="domain" description="R3H" evidence="3">
    <location>
        <begin position="1"/>
        <end position="37"/>
    </location>
</feature>
<reference evidence="5 6" key="1">
    <citation type="journal article" date="2022" name="Nat. Plants">
        <title>Genomes of leafy and leafless Platanthera orchids illuminate the evolution of mycoheterotrophy.</title>
        <authorList>
            <person name="Li M.H."/>
            <person name="Liu K.W."/>
            <person name="Li Z."/>
            <person name="Lu H.C."/>
            <person name="Ye Q.L."/>
            <person name="Zhang D."/>
            <person name="Wang J.Y."/>
            <person name="Li Y.F."/>
            <person name="Zhong Z.M."/>
            <person name="Liu X."/>
            <person name="Yu X."/>
            <person name="Liu D.K."/>
            <person name="Tu X.D."/>
            <person name="Liu B."/>
            <person name="Hao Y."/>
            <person name="Liao X.Y."/>
            <person name="Jiang Y.T."/>
            <person name="Sun W.H."/>
            <person name="Chen J."/>
            <person name="Chen Y.Q."/>
            <person name="Ai Y."/>
            <person name="Zhai J.W."/>
            <person name="Wu S.S."/>
            <person name="Zhou Z."/>
            <person name="Hsiao Y.Y."/>
            <person name="Wu W.L."/>
            <person name="Chen Y.Y."/>
            <person name="Lin Y.F."/>
            <person name="Hsu J.L."/>
            <person name="Li C.Y."/>
            <person name="Wang Z.W."/>
            <person name="Zhao X."/>
            <person name="Zhong W.Y."/>
            <person name="Ma X.K."/>
            <person name="Ma L."/>
            <person name="Huang J."/>
            <person name="Chen G.Z."/>
            <person name="Huang M.Z."/>
            <person name="Huang L."/>
            <person name="Peng D.H."/>
            <person name="Luo Y.B."/>
            <person name="Zou S.Q."/>
            <person name="Chen S.P."/>
            <person name="Lan S."/>
            <person name="Tsai W.C."/>
            <person name="Van de Peer Y."/>
            <person name="Liu Z.J."/>
        </authorList>
    </citation>
    <scope>NUCLEOTIDE SEQUENCE [LARGE SCALE GENOMIC DNA]</scope>
    <source>
        <strain evidence="5">Lor287</strain>
    </source>
</reference>
<dbReference type="InterPro" id="IPR024771">
    <property type="entry name" value="SUZ"/>
</dbReference>
<organism evidence="5 6">
    <name type="scientific">Platanthera zijinensis</name>
    <dbReference type="NCBI Taxonomy" id="2320716"/>
    <lineage>
        <taxon>Eukaryota</taxon>
        <taxon>Viridiplantae</taxon>
        <taxon>Streptophyta</taxon>
        <taxon>Embryophyta</taxon>
        <taxon>Tracheophyta</taxon>
        <taxon>Spermatophyta</taxon>
        <taxon>Magnoliopsida</taxon>
        <taxon>Liliopsida</taxon>
        <taxon>Asparagales</taxon>
        <taxon>Orchidaceae</taxon>
        <taxon>Orchidoideae</taxon>
        <taxon>Orchideae</taxon>
        <taxon>Orchidinae</taxon>
        <taxon>Platanthera</taxon>
    </lineage>
</organism>
<proteinExistence type="predicted"/>
<dbReference type="Pfam" id="PF12752">
    <property type="entry name" value="SUZ"/>
    <property type="match status" value="1"/>
</dbReference>
<dbReference type="InterPro" id="IPR051937">
    <property type="entry name" value="R3H_domain_containing"/>
</dbReference>
<keyword evidence="1" id="KW-0597">Phosphoprotein</keyword>
<dbReference type="Gene3D" id="3.30.1370.50">
    <property type="entry name" value="R3H-like domain"/>
    <property type="match status" value="1"/>
</dbReference>
<evidence type="ECO:0000259" key="3">
    <source>
        <dbReference type="PROSITE" id="PS51061"/>
    </source>
</evidence>
<dbReference type="InterPro" id="IPR001374">
    <property type="entry name" value="R3H_dom"/>
</dbReference>
<feature type="region of interest" description="Disordered" evidence="2">
    <location>
        <begin position="177"/>
        <end position="220"/>
    </location>
</feature>
<protein>
    <recommendedName>
        <fullName evidence="7">R3H domain-containing protein</fullName>
    </recommendedName>
</protein>
<evidence type="ECO:0000256" key="1">
    <source>
        <dbReference type="ARBA" id="ARBA00022553"/>
    </source>
</evidence>
<dbReference type="EMBL" id="JBBWWQ010000013">
    <property type="protein sequence ID" value="KAK8933531.1"/>
    <property type="molecule type" value="Genomic_DNA"/>
</dbReference>
<dbReference type="GO" id="GO:0003676">
    <property type="term" value="F:nucleic acid binding"/>
    <property type="evidence" value="ECO:0007669"/>
    <property type="project" value="UniProtKB-UniRule"/>
</dbReference>